<reference evidence="2" key="1">
    <citation type="submission" date="2021-03" db="EMBL/GenBank/DDBJ databases">
        <authorList>
            <person name="Bekaert M."/>
        </authorList>
    </citation>
    <scope>NUCLEOTIDE SEQUENCE</scope>
</reference>
<keyword evidence="3" id="KW-1185">Reference proteome</keyword>
<evidence type="ECO:0000313" key="2">
    <source>
        <dbReference type="EMBL" id="CAG2203944.1"/>
    </source>
</evidence>
<dbReference type="Proteomes" id="UP000683360">
    <property type="component" value="Unassembled WGS sequence"/>
</dbReference>
<dbReference type="AlphaFoldDB" id="A0A8S3R5H9"/>
<sequence>MFGKDLQLKCNIKCCLRNVTTSAFWEMEWPNGTVETISVDELSLKPSKYEILVGNDGYDQAVWVQREINIVLASAIITLFTLLILMIWTCWEKDFRYFRDWLLLLYFTWAEQNPLPGGIRGILYNEYPHNTSASTAIKVEADQLSESESQPLIV</sequence>
<evidence type="ECO:0000256" key="1">
    <source>
        <dbReference type="SAM" id="Phobius"/>
    </source>
</evidence>
<dbReference type="OrthoDB" id="6205718at2759"/>
<name>A0A8S3R5H9_MYTED</name>
<gene>
    <name evidence="2" type="ORF">MEDL_18423</name>
</gene>
<proteinExistence type="predicted"/>
<keyword evidence="1" id="KW-1133">Transmembrane helix</keyword>
<organism evidence="2 3">
    <name type="scientific">Mytilus edulis</name>
    <name type="common">Blue mussel</name>
    <dbReference type="NCBI Taxonomy" id="6550"/>
    <lineage>
        <taxon>Eukaryota</taxon>
        <taxon>Metazoa</taxon>
        <taxon>Spiralia</taxon>
        <taxon>Lophotrochozoa</taxon>
        <taxon>Mollusca</taxon>
        <taxon>Bivalvia</taxon>
        <taxon>Autobranchia</taxon>
        <taxon>Pteriomorphia</taxon>
        <taxon>Mytilida</taxon>
        <taxon>Mytiloidea</taxon>
        <taxon>Mytilidae</taxon>
        <taxon>Mytilinae</taxon>
        <taxon>Mytilus</taxon>
    </lineage>
</organism>
<feature type="transmembrane region" description="Helical" evidence="1">
    <location>
        <begin position="68"/>
        <end position="91"/>
    </location>
</feature>
<keyword evidence="1" id="KW-0472">Membrane</keyword>
<keyword evidence="1" id="KW-0812">Transmembrane</keyword>
<accession>A0A8S3R5H9</accession>
<protein>
    <submittedName>
        <fullName evidence="2">Uncharacterized protein</fullName>
    </submittedName>
</protein>
<comment type="caution">
    <text evidence="2">The sequence shown here is derived from an EMBL/GenBank/DDBJ whole genome shotgun (WGS) entry which is preliminary data.</text>
</comment>
<evidence type="ECO:0000313" key="3">
    <source>
        <dbReference type="Proteomes" id="UP000683360"/>
    </source>
</evidence>
<dbReference type="EMBL" id="CAJPWZ010000932">
    <property type="protein sequence ID" value="CAG2203944.1"/>
    <property type="molecule type" value="Genomic_DNA"/>
</dbReference>